<comment type="catalytic activity">
    <reaction evidence="9">
        <text>Release of signal peptides from bacterial membrane prolipoproteins. Hydrolyzes -Xaa-Yaa-Zaa-|-(S,diacylglyceryl)Cys-, in which Xaa is hydrophobic (preferably Leu), and Yaa (Ala or Ser) and Zaa (Gly or Ala) have small, neutral side chains.</text>
        <dbReference type="EC" id="3.4.23.36"/>
    </reaction>
</comment>
<comment type="subcellular location">
    <subcellularLocation>
        <location evidence="9">Cell membrane</location>
        <topology evidence="9">Multi-pass membrane protein</topology>
    </subcellularLocation>
</comment>
<comment type="caution">
    <text evidence="9">Lacks conserved residue(s) required for the propagation of feature annotation.</text>
</comment>
<evidence type="ECO:0000256" key="9">
    <source>
        <dbReference type="HAMAP-Rule" id="MF_00161"/>
    </source>
</evidence>
<keyword evidence="4 9" id="KW-0812">Transmembrane</keyword>
<dbReference type="InterPro" id="IPR001872">
    <property type="entry name" value="Peptidase_A8"/>
</dbReference>
<keyword evidence="2 9" id="KW-1003">Cell membrane</keyword>
<keyword evidence="12" id="KW-1185">Reference proteome</keyword>
<feature type="active site" evidence="9">
    <location>
        <position position="151"/>
    </location>
</feature>
<evidence type="ECO:0000256" key="8">
    <source>
        <dbReference type="ARBA" id="ARBA00023136"/>
    </source>
</evidence>
<name>A0ABS0EH46_9FLAO</name>
<feature type="transmembrane region" description="Helical" evidence="9">
    <location>
        <begin position="100"/>
        <end position="123"/>
    </location>
</feature>
<dbReference type="PANTHER" id="PTHR33695:SF1">
    <property type="entry name" value="LIPOPROTEIN SIGNAL PEPTIDASE"/>
    <property type="match status" value="1"/>
</dbReference>
<dbReference type="NCBIfam" id="NF011369">
    <property type="entry name" value="PRK14788.1"/>
    <property type="match status" value="1"/>
</dbReference>
<sequence length="224" mass="24890">MSLKKASIIILIILLIDQISKIYIKTHFQLGENVTVFSWFNIAFIENDGMAWGTKLSDFTSLISDETAKLTLTLFRIVAVTGIAFWLLDVTKKKKSKTLIFAISIIFAGALGNIIDSVFYGVLFNDSIMQVATFLPEEGGYAKMFHGNVVDMLHFPIWSGVMPENLPLIGGKYFSFFDPVFNVADMAISTGIGILIVFNKKAFEEPKEQSKTETLDSGSHNNPT</sequence>
<comment type="caution">
    <text evidence="11">The sequence shown here is derived from an EMBL/GenBank/DDBJ whole genome shotgun (WGS) entry which is preliminary data.</text>
</comment>
<protein>
    <recommendedName>
        <fullName evidence="9">Lipoprotein signal peptidase</fullName>
        <ecNumber evidence="9">3.4.23.36</ecNumber>
    </recommendedName>
    <alternativeName>
        <fullName evidence="9">Prolipoprotein signal peptidase</fullName>
    </alternativeName>
    <alternativeName>
        <fullName evidence="9">Signal peptidase II</fullName>
        <shortName evidence="9">SPase II</shortName>
    </alternativeName>
</protein>
<evidence type="ECO:0000256" key="10">
    <source>
        <dbReference type="RuleBase" id="RU004181"/>
    </source>
</evidence>
<evidence type="ECO:0000256" key="6">
    <source>
        <dbReference type="ARBA" id="ARBA00022801"/>
    </source>
</evidence>
<gene>
    <name evidence="9" type="primary">lspA</name>
    <name evidence="11" type="ORF">ITJ86_07700</name>
</gene>
<reference evidence="11 12" key="1">
    <citation type="submission" date="2020-11" db="EMBL/GenBank/DDBJ databases">
        <title>Winogradskyella marina sp. nov., isolated from marine sediment.</title>
        <authorList>
            <person name="Bo J."/>
            <person name="Wang S."/>
            <person name="Song X."/>
            <person name="Du Z."/>
        </authorList>
    </citation>
    <scope>NUCLEOTIDE SEQUENCE [LARGE SCALE GENOMIC DNA]</scope>
    <source>
        <strain evidence="11 12">F6397</strain>
    </source>
</reference>
<dbReference type="EMBL" id="JADOET010000005">
    <property type="protein sequence ID" value="MBF8149780.1"/>
    <property type="molecule type" value="Genomic_DNA"/>
</dbReference>
<keyword evidence="6 9" id="KW-0378">Hydrolase</keyword>
<comment type="function">
    <text evidence="9">This protein specifically catalyzes the removal of signal peptides from prolipoproteins.</text>
</comment>
<evidence type="ECO:0000256" key="3">
    <source>
        <dbReference type="ARBA" id="ARBA00022670"/>
    </source>
</evidence>
<evidence type="ECO:0000256" key="7">
    <source>
        <dbReference type="ARBA" id="ARBA00022989"/>
    </source>
</evidence>
<keyword evidence="3 9" id="KW-0645">Protease</keyword>
<keyword evidence="11" id="KW-0449">Lipoprotein</keyword>
<keyword evidence="7 9" id="KW-1133">Transmembrane helix</keyword>
<dbReference type="Pfam" id="PF01252">
    <property type="entry name" value="Peptidase_A8"/>
    <property type="match status" value="1"/>
</dbReference>
<dbReference type="PANTHER" id="PTHR33695">
    <property type="entry name" value="LIPOPROTEIN SIGNAL PEPTIDASE"/>
    <property type="match status" value="1"/>
</dbReference>
<evidence type="ECO:0000256" key="4">
    <source>
        <dbReference type="ARBA" id="ARBA00022692"/>
    </source>
</evidence>
<feature type="active site" evidence="9">
    <location>
        <position position="185"/>
    </location>
</feature>
<evidence type="ECO:0000313" key="11">
    <source>
        <dbReference type="EMBL" id="MBF8149780.1"/>
    </source>
</evidence>
<dbReference type="RefSeq" id="WP_195871057.1">
    <property type="nucleotide sequence ID" value="NZ_JADOET010000005.1"/>
</dbReference>
<keyword evidence="8 9" id="KW-0472">Membrane</keyword>
<comment type="pathway">
    <text evidence="9">Protein modification; lipoprotein biosynthesis (signal peptide cleavage).</text>
</comment>
<keyword evidence="5 9" id="KW-0064">Aspartyl protease</keyword>
<dbReference type="EC" id="3.4.23.36" evidence="9"/>
<evidence type="ECO:0000313" key="12">
    <source>
        <dbReference type="Proteomes" id="UP000611215"/>
    </source>
</evidence>
<accession>A0ABS0EH46</accession>
<comment type="similarity">
    <text evidence="1 9 10">Belongs to the peptidase A8 family.</text>
</comment>
<feature type="transmembrane region" description="Helical" evidence="9">
    <location>
        <begin position="70"/>
        <end position="88"/>
    </location>
</feature>
<dbReference type="PRINTS" id="PR00781">
    <property type="entry name" value="LIPOSIGPTASE"/>
</dbReference>
<feature type="transmembrane region" description="Helical" evidence="9">
    <location>
        <begin position="180"/>
        <end position="198"/>
    </location>
</feature>
<dbReference type="Proteomes" id="UP000611215">
    <property type="component" value="Unassembled WGS sequence"/>
</dbReference>
<evidence type="ECO:0000256" key="1">
    <source>
        <dbReference type="ARBA" id="ARBA00006139"/>
    </source>
</evidence>
<dbReference type="HAMAP" id="MF_00161">
    <property type="entry name" value="LspA"/>
    <property type="match status" value="1"/>
</dbReference>
<evidence type="ECO:0000256" key="5">
    <source>
        <dbReference type="ARBA" id="ARBA00022750"/>
    </source>
</evidence>
<organism evidence="11 12">
    <name type="scientific">Winogradskyella marina</name>
    <dbReference type="NCBI Taxonomy" id="2785530"/>
    <lineage>
        <taxon>Bacteria</taxon>
        <taxon>Pseudomonadati</taxon>
        <taxon>Bacteroidota</taxon>
        <taxon>Flavobacteriia</taxon>
        <taxon>Flavobacteriales</taxon>
        <taxon>Flavobacteriaceae</taxon>
        <taxon>Winogradskyella</taxon>
    </lineage>
</organism>
<proteinExistence type="inferred from homology"/>
<evidence type="ECO:0000256" key="2">
    <source>
        <dbReference type="ARBA" id="ARBA00022475"/>
    </source>
</evidence>